<evidence type="ECO:0000313" key="5">
    <source>
        <dbReference type="Proteomes" id="UP001169760"/>
    </source>
</evidence>
<dbReference type="InterPro" id="IPR029479">
    <property type="entry name" value="Nitroreductase"/>
</dbReference>
<dbReference type="Pfam" id="PF00881">
    <property type="entry name" value="Nitroreductase"/>
    <property type="match status" value="1"/>
</dbReference>
<sequence>MNVFTALETRRSIRQYTSNSPIPQAHFDALINAVRVSPTSFNIQHWRIVRVLDSALRHQLQEAAWGQEQITGAQELLILCGDIDAWQKKPERYWRNLETSKQNYIVNMLKDFYSSKSQLQRDEAIRSCAIAAQSLMLAAKALGYDSNPMIGFDADDVGKIINLPKQHVVTMMITLGKANEAAGVRGGDIPLNELLVMNTFS</sequence>
<comment type="caution">
    <text evidence="4">The sequence shown here is derived from an EMBL/GenBank/DDBJ whole genome shotgun (WGS) entry which is preliminary data.</text>
</comment>
<comment type="similarity">
    <text evidence="1">Belongs to the nitroreductase family.</text>
</comment>
<feature type="domain" description="Nitroreductase" evidence="3">
    <location>
        <begin position="8"/>
        <end position="177"/>
    </location>
</feature>
<dbReference type="RefSeq" id="WP_216064838.1">
    <property type="nucleotide sequence ID" value="NZ_JAHKPP010000036.1"/>
</dbReference>
<reference evidence="4" key="1">
    <citation type="submission" date="2023-07" db="EMBL/GenBank/DDBJ databases">
        <title>Genome content predicts the carbon catabolic preferences of heterotrophic bacteria.</title>
        <authorList>
            <person name="Gralka M."/>
        </authorList>
    </citation>
    <scope>NUCLEOTIDE SEQUENCE</scope>
    <source>
        <strain evidence="4">I3M17_2</strain>
    </source>
</reference>
<dbReference type="Proteomes" id="UP001169760">
    <property type="component" value="Unassembled WGS sequence"/>
</dbReference>
<evidence type="ECO:0000256" key="2">
    <source>
        <dbReference type="ARBA" id="ARBA00023002"/>
    </source>
</evidence>
<evidence type="ECO:0000313" key="4">
    <source>
        <dbReference type="EMBL" id="MDO6422618.1"/>
    </source>
</evidence>
<dbReference type="PANTHER" id="PTHR43673">
    <property type="entry name" value="NAD(P)H NITROREDUCTASE YDGI-RELATED"/>
    <property type="match status" value="1"/>
</dbReference>
<dbReference type="CDD" id="cd02137">
    <property type="entry name" value="MhqN-like"/>
    <property type="match status" value="1"/>
</dbReference>
<dbReference type="AlphaFoldDB" id="A0AAW7X6X7"/>
<accession>A0AAW7X6X7</accession>
<dbReference type="EMBL" id="JAUOPB010000006">
    <property type="protein sequence ID" value="MDO6422618.1"/>
    <property type="molecule type" value="Genomic_DNA"/>
</dbReference>
<dbReference type="GO" id="GO:0016491">
    <property type="term" value="F:oxidoreductase activity"/>
    <property type="evidence" value="ECO:0007669"/>
    <property type="project" value="UniProtKB-KW"/>
</dbReference>
<organism evidence="4 5">
    <name type="scientific">Saccharophagus degradans</name>
    <dbReference type="NCBI Taxonomy" id="86304"/>
    <lineage>
        <taxon>Bacteria</taxon>
        <taxon>Pseudomonadati</taxon>
        <taxon>Pseudomonadota</taxon>
        <taxon>Gammaproteobacteria</taxon>
        <taxon>Cellvibrionales</taxon>
        <taxon>Cellvibrionaceae</taxon>
        <taxon>Saccharophagus</taxon>
    </lineage>
</organism>
<name>A0AAW7X6X7_9GAMM</name>
<proteinExistence type="inferred from homology"/>
<protein>
    <submittedName>
        <fullName evidence="4">Nitroreductase family protein</fullName>
    </submittedName>
</protein>
<evidence type="ECO:0000259" key="3">
    <source>
        <dbReference type="Pfam" id="PF00881"/>
    </source>
</evidence>
<gene>
    <name evidence="4" type="ORF">Q4521_09045</name>
</gene>
<keyword evidence="2" id="KW-0560">Oxidoreductase</keyword>
<evidence type="ECO:0000256" key="1">
    <source>
        <dbReference type="ARBA" id="ARBA00007118"/>
    </source>
</evidence>